<dbReference type="GO" id="GO:0016559">
    <property type="term" value="P:peroxisome fission"/>
    <property type="evidence" value="ECO:0007669"/>
    <property type="project" value="InterPro"/>
</dbReference>
<keyword evidence="1" id="KW-0962">Peroxisome biogenesis</keyword>
<gene>
    <name evidence="6" type="ORF">BU16DRAFT_527624</name>
</gene>
<reference evidence="6" key="1">
    <citation type="journal article" date="2020" name="Stud. Mycol.">
        <title>101 Dothideomycetes genomes: a test case for predicting lifestyles and emergence of pathogens.</title>
        <authorList>
            <person name="Haridas S."/>
            <person name="Albert R."/>
            <person name="Binder M."/>
            <person name="Bloem J."/>
            <person name="Labutti K."/>
            <person name="Salamov A."/>
            <person name="Andreopoulos B."/>
            <person name="Baker S."/>
            <person name="Barry K."/>
            <person name="Bills G."/>
            <person name="Bluhm B."/>
            <person name="Cannon C."/>
            <person name="Castanera R."/>
            <person name="Culley D."/>
            <person name="Daum C."/>
            <person name="Ezra D."/>
            <person name="Gonzalez J."/>
            <person name="Henrissat B."/>
            <person name="Kuo A."/>
            <person name="Liang C."/>
            <person name="Lipzen A."/>
            <person name="Lutzoni F."/>
            <person name="Magnuson J."/>
            <person name="Mondo S."/>
            <person name="Nolan M."/>
            <person name="Ohm R."/>
            <person name="Pangilinan J."/>
            <person name="Park H.-J."/>
            <person name="Ramirez L."/>
            <person name="Alfaro M."/>
            <person name="Sun H."/>
            <person name="Tritt A."/>
            <person name="Yoshinaga Y."/>
            <person name="Zwiers L.-H."/>
            <person name="Turgeon B."/>
            <person name="Goodwin S."/>
            <person name="Spatafora J."/>
            <person name="Crous P."/>
            <person name="Grigoriev I."/>
        </authorList>
    </citation>
    <scope>NUCLEOTIDE SEQUENCE</scope>
    <source>
        <strain evidence="6">CBS 269.34</strain>
    </source>
</reference>
<feature type="transmembrane region" description="Helical" evidence="5">
    <location>
        <begin position="137"/>
        <end position="156"/>
    </location>
</feature>
<comment type="subcellular location">
    <subcellularLocation>
        <location evidence="4">Peroxisome membrane</location>
    </subcellularLocation>
</comment>
<dbReference type="PANTHER" id="PTHR12652">
    <property type="entry name" value="PEROXISOMAL BIOGENESIS FACTOR 11"/>
    <property type="match status" value="1"/>
</dbReference>
<accession>A0A6A6QQ88</accession>
<evidence type="ECO:0000313" key="7">
    <source>
        <dbReference type="Proteomes" id="UP000799750"/>
    </source>
</evidence>
<keyword evidence="2 5" id="KW-0472">Membrane</keyword>
<dbReference type="Proteomes" id="UP000799750">
    <property type="component" value="Unassembled WGS sequence"/>
</dbReference>
<evidence type="ECO:0000256" key="3">
    <source>
        <dbReference type="ARBA" id="ARBA00023140"/>
    </source>
</evidence>
<dbReference type="PANTHER" id="PTHR12652:SF50">
    <property type="entry name" value="PEROXIN 11"/>
    <property type="match status" value="1"/>
</dbReference>
<keyword evidence="7" id="KW-1185">Reference proteome</keyword>
<organism evidence="6 7">
    <name type="scientific">Lophium mytilinum</name>
    <dbReference type="NCBI Taxonomy" id="390894"/>
    <lineage>
        <taxon>Eukaryota</taxon>
        <taxon>Fungi</taxon>
        <taxon>Dikarya</taxon>
        <taxon>Ascomycota</taxon>
        <taxon>Pezizomycotina</taxon>
        <taxon>Dothideomycetes</taxon>
        <taxon>Pleosporomycetidae</taxon>
        <taxon>Mytilinidiales</taxon>
        <taxon>Mytilinidiaceae</taxon>
        <taxon>Lophium</taxon>
    </lineage>
</organism>
<evidence type="ECO:0000256" key="5">
    <source>
        <dbReference type="SAM" id="Phobius"/>
    </source>
</evidence>
<dbReference type="OrthoDB" id="411017at2759"/>
<proteinExistence type="predicted"/>
<keyword evidence="3" id="KW-0576">Peroxisome</keyword>
<keyword evidence="5" id="KW-0812">Transmembrane</keyword>
<sequence>MVADALIYHPTVSHYLRYVATVVGRDKLLRTLQYFSRFLAWYLYRTNHPKSSIQPWETLKKQFGTTRKLMRVGKFVEHFRAAAVAADAKNMDPVLRYCAVGRQLGYAGYLTLDNLTILDATAIRKFDAAKKLGREAYRFWFTGLSFSIASGLYSLYSLRQRAARLSDSKEGEEVVESKKLAKESAAIRKQLISDCCDICAPATALGFANLDEGVIGLAGTTSSLIGVYSAWKKTA</sequence>
<protein>
    <submittedName>
        <fullName evidence="6">Peroxisomal biogenesis factor 11</fullName>
    </submittedName>
</protein>
<evidence type="ECO:0000256" key="2">
    <source>
        <dbReference type="ARBA" id="ARBA00023136"/>
    </source>
</evidence>
<dbReference type="Pfam" id="PF05648">
    <property type="entry name" value="PEX11"/>
    <property type="match status" value="1"/>
</dbReference>
<evidence type="ECO:0000256" key="1">
    <source>
        <dbReference type="ARBA" id="ARBA00022593"/>
    </source>
</evidence>
<dbReference type="InterPro" id="IPR008733">
    <property type="entry name" value="PEX11"/>
</dbReference>
<dbReference type="AlphaFoldDB" id="A0A6A6QQ88"/>
<dbReference type="GO" id="GO:0005778">
    <property type="term" value="C:peroxisomal membrane"/>
    <property type="evidence" value="ECO:0007669"/>
    <property type="project" value="UniProtKB-SubCell"/>
</dbReference>
<evidence type="ECO:0000256" key="4">
    <source>
        <dbReference type="ARBA" id="ARBA00046271"/>
    </source>
</evidence>
<keyword evidence="5" id="KW-1133">Transmembrane helix</keyword>
<dbReference type="EMBL" id="MU004190">
    <property type="protein sequence ID" value="KAF2494561.1"/>
    <property type="molecule type" value="Genomic_DNA"/>
</dbReference>
<evidence type="ECO:0000313" key="6">
    <source>
        <dbReference type="EMBL" id="KAF2494561.1"/>
    </source>
</evidence>
<name>A0A6A6QQ88_9PEZI</name>